<feature type="transmembrane region" description="Helical" evidence="1">
    <location>
        <begin position="246"/>
        <end position="265"/>
    </location>
</feature>
<feature type="transmembrane region" description="Helical" evidence="1">
    <location>
        <begin position="218"/>
        <end position="239"/>
    </location>
</feature>
<feature type="transmembrane region" description="Helical" evidence="1">
    <location>
        <begin position="131"/>
        <end position="148"/>
    </location>
</feature>
<feature type="transmembrane region" description="Helical" evidence="1">
    <location>
        <begin position="44"/>
        <end position="61"/>
    </location>
</feature>
<dbReference type="SUPFAM" id="SSF103481">
    <property type="entry name" value="Multidrug resistance efflux transporter EmrE"/>
    <property type="match status" value="2"/>
</dbReference>
<feature type="transmembrane region" description="Helical" evidence="1">
    <location>
        <begin position="271"/>
        <end position="292"/>
    </location>
</feature>
<dbReference type="AlphaFoldDB" id="A0A1J5QZP6"/>
<dbReference type="GO" id="GO:0016020">
    <property type="term" value="C:membrane"/>
    <property type="evidence" value="ECO:0007669"/>
    <property type="project" value="InterPro"/>
</dbReference>
<dbReference type="PANTHER" id="PTHR22911">
    <property type="entry name" value="ACYL-MALONYL CONDENSING ENZYME-RELATED"/>
    <property type="match status" value="1"/>
</dbReference>
<feature type="transmembrane region" description="Helical" evidence="1">
    <location>
        <begin position="191"/>
        <end position="212"/>
    </location>
</feature>
<feature type="transmembrane region" description="Helical" evidence="1">
    <location>
        <begin position="160"/>
        <end position="179"/>
    </location>
</feature>
<dbReference type="InterPro" id="IPR000620">
    <property type="entry name" value="EamA_dom"/>
</dbReference>
<name>A0A1J5QZP6_9ZZZZ</name>
<gene>
    <name evidence="3" type="ORF">GALL_328720</name>
</gene>
<keyword evidence="1" id="KW-0472">Membrane</keyword>
<sequence>MTVRSTVLARHAGAALAMVVATLMWSQAGVITRHLHSADGLVLVFWRSAFAALGVLAWLLWQQGPRATARDLRAAPRLLWLSSVFWGLMFTAFMVALTLTTVAQTLVADSLSPLIAAVLGWAVLRHRLPARTWGAIALAMLGMGWMVWSNLQSAPGDEPLAGLLVALIVPFAAAGNWVSLRRAGSAVPMQAAVMIGALLSALAVSIPGWPVAVDGHDLFWLAYLGVFQLALPGMLAVWAAQRLAPAEVGLLGLLEVVFGTLWAWIGAGERPAGSTLFGGALILVALIGNEILGRHQARRLCKAREELAGV</sequence>
<evidence type="ECO:0000313" key="3">
    <source>
        <dbReference type="EMBL" id="OIQ85295.1"/>
    </source>
</evidence>
<feature type="transmembrane region" description="Helical" evidence="1">
    <location>
        <begin position="77"/>
        <end position="99"/>
    </location>
</feature>
<comment type="caution">
    <text evidence="3">The sequence shown here is derived from an EMBL/GenBank/DDBJ whole genome shotgun (WGS) entry which is preliminary data.</text>
</comment>
<reference evidence="3" key="1">
    <citation type="submission" date="2016-10" db="EMBL/GenBank/DDBJ databases">
        <title>Sequence of Gallionella enrichment culture.</title>
        <authorList>
            <person name="Poehlein A."/>
            <person name="Muehling M."/>
            <person name="Daniel R."/>
        </authorList>
    </citation>
    <scope>NUCLEOTIDE SEQUENCE</scope>
</reference>
<keyword evidence="1" id="KW-1133">Transmembrane helix</keyword>
<organism evidence="3">
    <name type="scientific">mine drainage metagenome</name>
    <dbReference type="NCBI Taxonomy" id="410659"/>
    <lineage>
        <taxon>unclassified sequences</taxon>
        <taxon>metagenomes</taxon>
        <taxon>ecological metagenomes</taxon>
    </lineage>
</organism>
<evidence type="ECO:0000259" key="2">
    <source>
        <dbReference type="Pfam" id="PF00892"/>
    </source>
</evidence>
<protein>
    <submittedName>
        <fullName evidence="3">EamA-like transporter family protein</fullName>
    </submittedName>
</protein>
<dbReference type="InterPro" id="IPR037185">
    <property type="entry name" value="EmrE-like"/>
</dbReference>
<accession>A0A1J5QZP6</accession>
<feature type="domain" description="EamA" evidence="2">
    <location>
        <begin position="161"/>
        <end position="287"/>
    </location>
</feature>
<dbReference type="EMBL" id="MLJW01000554">
    <property type="protein sequence ID" value="OIQ85295.1"/>
    <property type="molecule type" value="Genomic_DNA"/>
</dbReference>
<keyword evidence="1" id="KW-0812">Transmembrane</keyword>
<feature type="transmembrane region" description="Helical" evidence="1">
    <location>
        <begin position="105"/>
        <end position="124"/>
    </location>
</feature>
<feature type="domain" description="EamA" evidence="2">
    <location>
        <begin position="14"/>
        <end position="146"/>
    </location>
</feature>
<dbReference type="Pfam" id="PF00892">
    <property type="entry name" value="EamA"/>
    <property type="match status" value="2"/>
</dbReference>
<proteinExistence type="predicted"/>
<evidence type="ECO:0000256" key="1">
    <source>
        <dbReference type="SAM" id="Phobius"/>
    </source>
</evidence>